<keyword evidence="3" id="KW-1185">Reference proteome</keyword>
<dbReference type="AlphaFoldDB" id="A0A640V2S9"/>
<accession>A0A640V2S9</accession>
<dbReference type="Proteomes" id="UP000431826">
    <property type="component" value="Unassembled WGS sequence"/>
</dbReference>
<evidence type="ECO:0000313" key="2">
    <source>
        <dbReference type="EMBL" id="GFE41205.1"/>
    </source>
</evidence>
<name>A0A640V2S9_9ACTN</name>
<gene>
    <name evidence="2" type="ORF">Stube_58780</name>
</gene>
<evidence type="ECO:0000313" key="3">
    <source>
        <dbReference type="Proteomes" id="UP000431826"/>
    </source>
</evidence>
<organism evidence="2 3">
    <name type="scientific">Streptomyces tubercidicus</name>
    <dbReference type="NCBI Taxonomy" id="47759"/>
    <lineage>
        <taxon>Bacteria</taxon>
        <taxon>Bacillati</taxon>
        <taxon>Actinomycetota</taxon>
        <taxon>Actinomycetes</taxon>
        <taxon>Kitasatosporales</taxon>
        <taxon>Streptomycetaceae</taxon>
        <taxon>Streptomyces</taxon>
    </lineage>
</organism>
<protein>
    <submittedName>
        <fullName evidence="2">Uncharacterized protein</fullName>
    </submittedName>
</protein>
<dbReference type="EMBL" id="BLIR01000003">
    <property type="protein sequence ID" value="GFE41205.1"/>
    <property type="molecule type" value="Genomic_DNA"/>
</dbReference>
<comment type="caution">
    <text evidence="2">The sequence shown here is derived from an EMBL/GenBank/DDBJ whole genome shotgun (WGS) entry which is preliminary data.</text>
</comment>
<reference evidence="2 3" key="1">
    <citation type="submission" date="2019-12" db="EMBL/GenBank/DDBJ databases">
        <title>Whole genome shotgun sequence of Streptomyces tubercidicus NBRC 13090.</title>
        <authorList>
            <person name="Ichikawa N."/>
            <person name="Kimura A."/>
            <person name="Kitahashi Y."/>
            <person name="Komaki H."/>
            <person name="Tamura T."/>
        </authorList>
    </citation>
    <scope>NUCLEOTIDE SEQUENCE [LARGE SCALE GENOMIC DNA]</scope>
    <source>
        <strain evidence="2 3">NBRC 13090</strain>
    </source>
</reference>
<feature type="region of interest" description="Disordered" evidence="1">
    <location>
        <begin position="58"/>
        <end position="85"/>
    </location>
</feature>
<evidence type="ECO:0000256" key="1">
    <source>
        <dbReference type="SAM" id="MobiDB-lite"/>
    </source>
</evidence>
<proteinExistence type="predicted"/>
<sequence>MLGEDAGAPGSDFGAGLMRGAVPGVDGVESSADAGPMPGAASVVGAVSGPPLCFGASGRRGPTARRCTTRWGVSGRTGAGAGATPSCAGAAAGAWAEGGEAEGAASGSAAVVDGAGASVRCKGVWLGEGAVSLLPVCDEVAGRS</sequence>